<dbReference type="EMBL" id="BAAANN010000036">
    <property type="protein sequence ID" value="GAA1982129.1"/>
    <property type="molecule type" value="Genomic_DNA"/>
</dbReference>
<dbReference type="Pfam" id="PF03704">
    <property type="entry name" value="BTAD"/>
    <property type="match status" value="1"/>
</dbReference>
<name>A0ABN2S8H7_9PSEU</name>
<gene>
    <name evidence="7" type="ORF">GCM10009754_68770</name>
</gene>
<comment type="caution">
    <text evidence="7">The sequence shown here is derived from an EMBL/GenBank/DDBJ whole genome shotgun (WGS) entry which is preliminary data.</text>
</comment>
<dbReference type="InterPro" id="IPR027417">
    <property type="entry name" value="P-loop_NTPase"/>
</dbReference>
<dbReference type="PANTHER" id="PTHR35807">
    <property type="entry name" value="TRANSCRIPTIONAL REGULATOR REDD-RELATED"/>
    <property type="match status" value="1"/>
</dbReference>
<dbReference type="InterPro" id="IPR001867">
    <property type="entry name" value="OmpR/PhoB-type_DNA-bd"/>
</dbReference>
<keyword evidence="2" id="KW-0805">Transcription regulation</keyword>
<dbReference type="PRINTS" id="PR00364">
    <property type="entry name" value="DISEASERSIST"/>
</dbReference>
<dbReference type="PROSITE" id="PS51755">
    <property type="entry name" value="OMPR_PHOB"/>
    <property type="match status" value="1"/>
</dbReference>
<dbReference type="InterPro" id="IPR003593">
    <property type="entry name" value="AAA+_ATPase"/>
</dbReference>
<feature type="domain" description="OmpR/PhoB-type" evidence="6">
    <location>
        <begin position="1"/>
        <end position="103"/>
    </location>
</feature>
<proteinExistence type="inferred from homology"/>
<dbReference type="SMART" id="SM00382">
    <property type="entry name" value="AAA"/>
    <property type="match status" value="1"/>
</dbReference>
<sequence length="601" mass="64904">MASTEPISIAVLGPLRMRAGGAEVAVGSPRRQAVLGFLTINARSVVSRDQLVDAVWGEEPPKSAAGNVHTYISDLRRAIAAATDTATAATVLQTAGAGYRLEVPDENLDFREVERDLRTASRFAEAGELTEAIAAWHRTLRRSLATPFAGIDAPYALAERHRLENLVLAAVTDLVQALLTRGTEADTRSALTTLERALREYPLHQRLAEMRIRALHGRGRRAEALEQYETTRRLLAAELGVDPDRRLREAHDEIVTDTVSALHELGDAVPALPVPEPPISFAGRADELGFLEDALTRAAPGESRILTVDGPPGAGKTALALRFARDVAARFPDGCHFLDLRGSQPSTAPLSAAAALRRLITAIGGPDVTVPAGFEDQLGAYRTELARKRLLLIFDDASHANQIRPLLPGGGTTVLVTSRRRLSGLVATEGAVRLPLDVLPHDAARRLLAGAVAESETSALDELARLCGHLPLALGHVAHHLAAEPARKPAELAAWLRDERTRITRLDQLGRQHGHRGIQHVFASAVHALNPDEKKLFSLLGTKTETTIDVAGIVRLTGWPEPPTRHHLDQLAIAGLLDWGTWDQYLITPLLHLYARGPNAA</sequence>
<dbReference type="Gene3D" id="3.40.50.300">
    <property type="entry name" value="P-loop containing nucleotide triphosphate hydrolases"/>
    <property type="match status" value="1"/>
</dbReference>
<accession>A0ABN2S8H7</accession>
<evidence type="ECO:0000256" key="4">
    <source>
        <dbReference type="ARBA" id="ARBA00023163"/>
    </source>
</evidence>
<keyword evidence="8" id="KW-1185">Reference proteome</keyword>
<dbReference type="Pfam" id="PF13191">
    <property type="entry name" value="AAA_16"/>
    <property type="match status" value="1"/>
</dbReference>
<dbReference type="SUPFAM" id="SSF46894">
    <property type="entry name" value="C-terminal effector domain of the bipartite response regulators"/>
    <property type="match status" value="1"/>
</dbReference>
<evidence type="ECO:0000256" key="5">
    <source>
        <dbReference type="PROSITE-ProRule" id="PRU01091"/>
    </source>
</evidence>
<dbReference type="Pfam" id="PF00486">
    <property type="entry name" value="Trans_reg_C"/>
    <property type="match status" value="1"/>
</dbReference>
<evidence type="ECO:0000256" key="1">
    <source>
        <dbReference type="ARBA" id="ARBA00005820"/>
    </source>
</evidence>
<feature type="DNA-binding region" description="OmpR/PhoB-type" evidence="5">
    <location>
        <begin position="1"/>
        <end position="103"/>
    </location>
</feature>
<keyword evidence="4" id="KW-0804">Transcription</keyword>
<evidence type="ECO:0000256" key="2">
    <source>
        <dbReference type="ARBA" id="ARBA00023015"/>
    </source>
</evidence>
<dbReference type="SMART" id="SM00862">
    <property type="entry name" value="Trans_reg_C"/>
    <property type="match status" value="1"/>
</dbReference>
<dbReference type="RefSeq" id="WP_344428729.1">
    <property type="nucleotide sequence ID" value="NZ_BAAANN010000036.1"/>
</dbReference>
<comment type="similarity">
    <text evidence="1">Belongs to the AfsR/DnrI/RedD regulatory family.</text>
</comment>
<dbReference type="InterPro" id="IPR011990">
    <property type="entry name" value="TPR-like_helical_dom_sf"/>
</dbReference>
<dbReference type="InterPro" id="IPR016032">
    <property type="entry name" value="Sig_transdc_resp-reg_C-effctor"/>
</dbReference>
<evidence type="ECO:0000313" key="8">
    <source>
        <dbReference type="Proteomes" id="UP001501116"/>
    </source>
</evidence>
<keyword evidence="3 5" id="KW-0238">DNA-binding</keyword>
<dbReference type="InterPro" id="IPR051677">
    <property type="entry name" value="AfsR-DnrI-RedD_regulator"/>
</dbReference>
<dbReference type="SMART" id="SM01043">
    <property type="entry name" value="BTAD"/>
    <property type="match status" value="1"/>
</dbReference>
<dbReference type="InterPro" id="IPR005158">
    <property type="entry name" value="BTAD"/>
</dbReference>
<reference evidence="7 8" key="1">
    <citation type="journal article" date="2019" name="Int. J. Syst. Evol. Microbiol.">
        <title>The Global Catalogue of Microorganisms (GCM) 10K type strain sequencing project: providing services to taxonomists for standard genome sequencing and annotation.</title>
        <authorList>
            <consortium name="The Broad Institute Genomics Platform"/>
            <consortium name="The Broad Institute Genome Sequencing Center for Infectious Disease"/>
            <person name="Wu L."/>
            <person name="Ma J."/>
        </authorList>
    </citation>
    <scope>NUCLEOTIDE SEQUENCE [LARGE SCALE GENOMIC DNA]</scope>
    <source>
        <strain evidence="7 8">JCM 14545</strain>
    </source>
</reference>
<evidence type="ECO:0000256" key="3">
    <source>
        <dbReference type="ARBA" id="ARBA00023125"/>
    </source>
</evidence>
<dbReference type="Gene3D" id="1.10.10.10">
    <property type="entry name" value="Winged helix-like DNA-binding domain superfamily/Winged helix DNA-binding domain"/>
    <property type="match status" value="1"/>
</dbReference>
<organism evidence="7 8">
    <name type="scientific">Amycolatopsis minnesotensis</name>
    <dbReference type="NCBI Taxonomy" id="337894"/>
    <lineage>
        <taxon>Bacteria</taxon>
        <taxon>Bacillati</taxon>
        <taxon>Actinomycetota</taxon>
        <taxon>Actinomycetes</taxon>
        <taxon>Pseudonocardiales</taxon>
        <taxon>Pseudonocardiaceae</taxon>
        <taxon>Amycolatopsis</taxon>
    </lineage>
</organism>
<dbReference type="SUPFAM" id="SSF52540">
    <property type="entry name" value="P-loop containing nucleoside triphosphate hydrolases"/>
    <property type="match status" value="1"/>
</dbReference>
<dbReference type="InterPro" id="IPR041664">
    <property type="entry name" value="AAA_16"/>
</dbReference>
<dbReference type="CDD" id="cd15831">
    <property type="entry name" value="BTAD"/>
    <property type="match status" value="1"/>
</dbReference>
<protein>
    <recommendedName>
        <fullName evidence="6">OmpR/PhoB-type domain-containing protein</fullName>
    </recommendedName>
</protein>
<dbReference type="SUPFAM" id="SSF48452">
    <property type="entry name" value="TPR-like"/>
    <property type="match status" value="1"/>
</dbReference>
<dbReference type="InterPro" id="IPR036388">
    <property type="entry name" value="WH-like_DNA-bd_sf"/>
</dbReference>
<dbReference type="Gene3D" id="1.25.40.10">
    <property type="entry name" value="Tetratricopeptide repeat domain"/>
    <property type="match status" value="1"/>
</dbReference>
<dbReference type="PANTHER" id="PTHR35807:SF1">
    <property type="entry name" value="TRANSCRIPTIONAL REGULATOR REDD"/>
    <property type="match status" value="1"/>
</dbReference>
<evidence type="ECO:0000313" key="7">
    <source>
        <dbReference type="EMBL" id="GAA1982129.1"/>
    </source>
</evidence>
<dbReference type="Proteomes" id="UP001501116">
    <property type="component" value="Unassembled WGS sequence"/>
</dbReference>
<evidence type="ECO:0000259" key="6">
    <source>
        <dbReference type="PROSITE" id="PS51755"/>
    </source>
</evidence>